<dbReference type="Proteomes" id="UP000076871">
    <property type="component" value="Unassembled WGS sequence"/>
</dbReference>
<sequence>MPAMIPKLNPVQEPVVVHEALDTTFTGIVHPISTPDAPVHQFRGIKYANIPARFRQSRLHTSYPAQTDATHFGPICPQPRYDGYEAELFGIPADELPHQNLKQSEFGCLNLNITRPGDATPDLNLPVMVWVHGGGNRGSGSSWVYDGGSLVQKSMIVGKPVIMVSFIYRLGLLGFAASPALREDNKAAGDEGVGNYGLRDQRRALEWVYHFIPEFGGDPSNITFFGESTGAADIVCHLHSAANEKHPLFKRAIIQSAIVECEVPTVHAAGAQLSKYMSALCLHSIDDLRVVEVEKLVSVDQHLRATNDGTFFCRHFTGSLVLDEQQEHHHHPYVHLSSNLRHDDHAIEDSRGLQVLRHSHWLQSSNRLRVSSRSRSRPRHAHMCHQSIMIGDCSDESLLWSLTASLWSATAVERRVRAICQSLSKANVLLRAYDIHPHLPPDELHARVLELINDSRFAWPTECIAACAKRERGGKGVWRYVFDQEGPARGVPHHAVDLIYLFDNVPQPSPTPKCSSKPTCMPAICPAICDADDEDEDAMRLIPKRVEEPSDSDDAEASSSSDSDVSTDSGYFEDWGVPAVDTYAYTRVRDAVQERWITFAYGESPWREDKVYVFGPEGEVGERSMSIFQGRRRTQLWKEALEPLGMPIVQKVGTELCNGPPLPSCGRF</sequence>
<keyword evidence="4" id="KW-1185">Reference proteome</keyword>
<feature type="region of interest" description="Disordered" evidence="1">
    <location>
        <begin position="544"/>
        <end position="569"/>
    </location>
</feature>
<reference evidence="3 4" key="1">
    <citation type="journal article" date="2016" name="Mol. Biol. Evol.">
        <title>Comparative Genomics of Early-Diverging Mushroom-Forming Fungi Provides Insights into the Origins of Lignocellulose Decay Capabilities.</title>
        <authorList>
            <person name="Nagy L.G."/>
            <person name="Riley R."/>
            <person name="Tritt A."/>
            <person name="Adam C."/>
            <person name="Daum C."/>
            <person name="Floudas D."/>
            <person name="Sun H."/>
            <person name="Yadav J.S."/>
            <person name="Pangilinan J."/>
            <person name="Larsson K.H."/>
            <person name="Matsuura K."/>
            <person name="Barry K."/>
            <person name="Labutti K."/>
            <person name="Kuo R."/>
            <person name="Ohm R.A."/>
            <person name="Bhattacharya S.S."/>
            <person name="Shirouzu T."/>
            <person name="Yoshinaga Y."/>
            <person name="Martin F.M."/>
            <person name="Grigoriev I.V."/>
            <person name="Hibbett D.S."/>
        </authorList>
    </citation>
    <scope>NUCLEOTIDE SEQUENCE [LARGE SCALE GENOMIC DNA]</scope>
    <source>
        <strain evidence="3 4">93-53</strain>
    </source>
</reference>
<dbReference type="Gene3D" id="3.40.50.1820">
    <property type="entry name" value="alpha/beta hydrolase"/>
    <property type="match status" value="1"/>
</dbReference>
<proteinExistence type="predicted"/>
<feature type="domain" description="Carboxylesterase type B" evidence="2">
    <location>
        <begin position="26"/>
        <end position="505"/>
    </location>
</feature>
<dbReference type="STRING" id="1314785.A0A165GEC2"/>
<name>A0A165GEC2_9APHY</name>
<dbReference type="EMBL" id="KV427609">
    <property type="protein sequence ID" value="KZT10231.1"/>
    <property type="molecule type" value="Genomic_DNA"/>
</dbReference>
<feature type="compositionally biased region" description="Low complexity" evidence="1">
    <location>
        <begin position="557"/>
        <end position="569"/>
    </location>
</feature>
<accession>A0A165GEC2</accession>
<dbReference type="AlphaFoldDB" id="A0A165GEC2"/>
<dbReference type="InterPro" id="IPR029058">
    <property type="entry name" value="AB_hydrolase_fold"/>
</dbReference>
<evidence type="ECO:0000313" key="4">
    <source>
        <dbReference type="Proteomes" id="UP000076871"/>
    </source>
</evidence>
<protein>
    <submittedName>
        <fullName evidence="3">Carboxylesterase</fullName>
    </submittedName>
</protein>
<evidence type="ECO:0000259" key="2">
    <source>
        <dbReference type="Pfam" id="PF00135"/>
    </source>
</evidence>
<evidence type="ECO:0000313" key="3">
    <source>
        <dbReference type="EMBL" id="KZT10231.1"/>
    </source>
</evidence>
<dbReference type="GeneID" id="63829093"/>
<evidence type="ECO:0000256" key="1">
    <source>
        <dbReference type="SAM" id="MobiDB-lite"/>
    </source>
</evidence>
<dbReference type="InParanoid" id="A0A165GEC2"/>
<dbReference type="PANTHER" id="PTHR43142:SF5">
    <property type="entry name" value="CARBOXYLIC ESTER HYDROLASE"/>
    <property type="match status" value="1"/>
</dbReference>
<dbReference type="OrthoDB" id="3200163at2759"/>
<gene>
    <name evidence="3" type="ORF">LAESUDRAFT_755741</name>
</gene>
<dbReference type="SUPFAM" id="SSF53474">
    <property type="entry name" value="alpha/beta-Hydrolases"/>
    <property type="match status" value="1"/>
</dbReference>
<organism evidence="3 4">
    <name type="scientific">Laetiporus sulphureus 93-53</name>
    <dbReference type="NCBI Taxonomy" id="1314785"/>
    <lineage>
        <taxon>Eukaryota</taxon>
        <taxon>Fungi</taxon>
        <taxon>Dikarya</taxon>
        <taxon>Basidiomycota</taxon>
        <taxon>Agaricomycotina</taxon>
        <taxon>Agaricomycetes</taxon>
        <taxon>Polyporales</taxon>
        <taxon>Laetiporus</taxon>
    </lineage>
</organism>
<dbReference type="PANTHER" id="PTHR43142">
    <property type="entry name" value="CARBOXYLIC ESTER HYDROLASE"/>
    <property type="match status" value="1"/>
</dbReference>
<dbReference type="InterPro" id="IPR002018">
    <property type="entry name" value="CarbesteraseB"/>
</dbReference>
<dbReference type="ESTHER" id="9aphy-a0a165gec2">
    <property type="family name" value="Fungal_carboxylesterase_lipase"/>
</dbReference>
<dbReference type="Pfam" id="PF00135">
    <property type="entry name" value="COesterase"/>
    <property type="match status" value="1"/>
</dbReference>
<dbReference type="RefSeq" id="XP_040767971.1">
    <property type="nucleotide sequence ID" value="XM_040912065.1"/>
</dbReference>